<dbReference type="Proteomes" id="UP000217103">
    <property type="component" value="Unassembled WGS sequence"/>
</dbReference>
<sequence>MRVYLGLAVKSQGAEIPRPVLELARAAIRDSFPVPPETIRAKEWHRPGVSLLAWTNEPDDRRQPPMLLEGDNGRVVGVGGYLAAPREADRLLTAERLGEAADGLGGCFAAFRAADGELAAATTITRVCPVFYAETPDLHVVGSRALLVHMVAQGRIRWDVLALEMMIRQGHFMSDETPYQGVSALPPASSITIAGGRRTISRADLPEALPAPTRRRDKRAAITALGEALLATIEPLRNAPEPVNLALTGGRDSRLMAALLHAARIPFRATTNGLDDHPDVILARRIAEELGIDHNVIPPKQSPRRDAILVEHPLRRAHEVLRTCEGMCSAFESIVGYLPYSTKPSMSGQSGEILRGGSYLLLSKDLSPRTLRRRLELTFLRESQLFTKEANEHARALAAPWQAMENPLTAIEQTYVSFKVGRWHAAARTGSLRRGDQITPFHDNHVVRLAMSMDPLWRRSEEVVHELIRMFAPRLLRIPVDGKQWRFLADRPRRPWRRNPPEPLVRPPSKGGWNWRTSPGPELSGVLGEFVLKHADVLAPIVEVDQLRLLFKEPVVAKPQLAWHLYTVAALLTGLFPGPLPGDLGQIRVPVPVDDPA</sequence>
<dbReference type="Gene3D" id="3.40.50.620">
    <property type="entry name" value="HUPs"/>
    <property type="match status" value="1"/>
</dbReference>
<evidence type="ECO:0000313" key="2">
    <source>
        <dbReference type="EMBL" id="SDR32440.1"/>
    </source>
</evidence>
<proteinExistence type="predicted"/>
<dbReference type="GO" id="GO:0004066">
    <property type="term" value="F:asparagine synthase (glutamine-hydrolyzing) activity"/>
    <property type="evidence" value="ECO:0007669"/>
    <property type="project" value="InterPro"/>
</dbReference>
<dbReference type="Pfam" id="PF00733">
    <property type="entry name" value="Asn_synthase"/>
    <property type="match status" value="1"/>
</dbReference>
<accession>A0A1H1I469</accession>
<dbReference type="InterPro" id="IPR029055">
    <property type="entry name" value="Ntn_hydrolases_N"/>
</dbReference>
<dbReference type="STRING" id="35622.SAMN04489764_5168"/>
<gene>
    <name evidence="2" type="ORF">SAMN04489764_5168</name>
</gene>
<feature type="domain" description="Asparagine synthetase" evidence="1">
    <location>
        <begin position="239"/>
        <end position="376"/>
    </location>
</feature>
<dbReference type="AlphaFoldDB" id="A0A1H1I469"/>
<dbReference type="RefSeq" id="WP_093262716.1">
    <property type="nucleotide sequence ID" value="NZ_FNKK01000002.1"/>
</dbReference>
<organism evidence="2 3">
    <name type="scientific">Thermostaphylospora chromogena</name>
    <dbReference type="NCBI Taxonomy" id="35622"/>
    <lineage>
        <taxon>Bacteria</taxon>
        <taxon>Bacillati</taxon>
        <taxon>Actinomycetota</taxon>
        <taxon>Actinomycetes</taxon>
        <taxon>Streptosporangiales</taxon>
        <taxon>Thermomonosporaceae</taxon>
        <taxon>Thermostaphylospora</taxon>
    </lineage>
</organism>
<name>A0A1H1I469_9ACTN</name>
<dbReference type="EMBL" id="FNKK01000002">
    <property type="protein sequence ID" value="SDR32440.1"/>
    <property type="molecule type" value="Genomic_DNA"/>
</dbReference>
<dbReference type="InterPro" id="IPR014729">
    <property type="entry name" value="Rossmann-like_a/b/a_fold"/>
</dbReference>
<dbReference type="SUPFAM" id="SSF52402">
    <property type="entry name" value="Adenine nucleotide alpha hydrolases-like"/>
    <property type="match status" value="1"/>
</dbReference>
<evidence type="ECO:0000259" key="1">
    <source>
        <dbReference type="Pfam" id="PF00733"/>
    </source>
</evidence>
<dbReference type="GO" id="GO:0006529">
    <property type="term" value="P:asparagine biosynthetic process"/>
    <property type="evidence" value="ECO:0007669"/>
    <property type="project" value="InterPro"/>
</dbReference>
<protein>
    <submittedName>
        <fullName evidence="2">Asparagine synthase</fullName>
    </submittedName>
</protein>
<dbReference type="SUPFAM" id="SSF56235">
    <property type="entry name" value="N-terminal nucleophile aminohydrolases (Ntn hydrolases)"/>
    <property type="match status" value="1"/>
</dbReference>
<evidence type="ECO:0000313" key="3">
    <source>
        <dbReference type="Proteomes" id="UP000217103"/>
    </source>
</evidence>
<keyword evidence="3" id="KW-1185">Reference proteome</keyword>
<reference evidence="2 3" key="1">
    <citation type="submission" date="2016-10" db="EMBL/GenBank/DDBJ databases">
        <authorList>
            <person name="de Groot N.N."/>
        </authorList>
    </citation>
    <scope>NUCLEOTIDE SEQUENCE [LARGE SCALE GENOMIC DNA]</scope>
    <source>
        <strain evidence="2 3">DSM 43794</strain>
    </source>
</reference>
<dbReference type="InterPro" id="IPR001962">
    <property type="entry name" value="Asn_synthase"/>
</dbReference>
<dbReference type="OrthoDB" id="3491142at2"/>